<feature type="transmembrane region" description="Helical" evidence="2">
    <location>
        <begin position="61"/>
        <end position="80"/>
    </location>
</feature>
<dbReference type="Proteomes" id="UP000761380">
    <property type="component" value="Unassembled WGS sequence"/>
</dbReference>
<dbReference type="EMBL" id="SVBY01000013">
    <property type="protein sequence ID" value="MBE6092158.1"/>
    <property type="molecule type" value="Genomic_DNA"/>
</dbReference>
<dbReference type="AlphaFoldDB" id="A0A927WN94"/>
<keyword evidence="2" id="KW-1133">Transmembrane helix</keyword>
<accession>A0A927WN94</accession>
<name>A0A927WN94_SELRU</name>
<organism evidence="3 4">
    <name type="scientific">Selenomonas ruminantium</name>
    <dbReference type="NCBI Taxonomy" id="971"/>
    <lineage>
        <taxon>Bacteria</taxon>
        <taxon>Bacillati</taxon>
        <taxon>Bacillota</taxon>
        <taxon>Negativicutes</taxon>
        <taxon>Selenomonadales</taxon>
        <taxon>Selenomonadaceae</taxon>
        <taxon>Selenomonas</taxon>
    </lineage>
</organism>
<comment type="caution">
    <text evidence="3">The sequence shown here is derived from an EMBL/GenBank/DDBJ whole genome shotgun (WGS) entry which is preliminary data.</text>
</comment>
<evidence type="ECO:0000256" key="2">
    <source>
        <dbReference type="SAM" id="Phobius"/>
    </source>
</evidence>
<sequence length="106" mass="12037">MEQEEDKVRVMSRQERNDYDGVTIEEGSNSDDEQSKTDFGYRGVRIHTLNWQDLLSSRGNWWQRALMIAGVAAVLGFLFFVALPVILVLVGVGVAVWLVLHLFLGR</sequence>
<evidence type="ECO:0000256" key="1">
    <source>
        <dbReference type="SAM" id="MobiDB-lite"/>
    </source>
</evidence>
<keyword evidence="2" id="KW-0472">Membrane</keyword>
<evidence type="ECO:0000313" key="4">
    <source>
        <dbReference type="Proteomes" id="UP000761380"/>
    </source>
</evidence>
<protein>
    <submittedName>
        <fullName evidence="3">Uncharacterized protein</fullName>
    </submittedName>
</protein>
<keyword evidence="2" id="KW-0812">Transmembrane</keyword>
<feature type="region of interest" description="Disordered" evidence="1">
    <location>
        <begin position="1"/>
        <end position="36"/>
    </location>
</feature>
<evidence type="ECO:0000313" key="3">
    <source>
        <dbReference type="EMBL" id="MBE6092158.1"/>
    </source>
</evidence>
<feature type="compositionally biased region" description="Basic and acidic residues" evidence="1">
    <location>
        <begin position="1"/>
        <end position="19"/>
    </location>
</feature>
<gene>
    <name evidence="3" type="ORF">E7201_03110</name>
</gene>
<proteinExistence type="predicted"/>
<reference evidence="3" key="1">
    <citation type="submission" date="2019-04" db="EMBL/GenBank/DDBJ databases">
        <title>Evolution of Biomass-Degrading Anaerobic Consortia Revealed by Metagenomics.</title>
        <authorList>
            <person name="Peng X."/>
        </authorList>
    </citation>
    <scope>NUCLEOTIDE SEQUENCE</scope>
    <source>
        <strain evidence="3">SIG240</strain>
    </source>
</reference>